<sequence>MAKANDPPPEPVPIRPIQLIGQDSFKAAFIGLFGTRALEFLKGMSKSPKGMRIMGGLQEMRKNPPDAYRNGVMLGLLGCIEGTAANMRNKEDSWNWFFAGATAGGIIEIRHGLGPAFKSAMLIGVCGAMAAEFLLPKKVNSPPQQSHR</sequence>
<evidence type="ECO:0000256" key="10">
    <source>
        <dbReference type="ARBA" id="ARBA00023136"/>
    </source>
</evidence>
<keyword evidence="10" id="KW-0472">Membrane</keyword>
<dbReference type="GO" id="GO:0030150">
    <property type="term" value="P:protein import into mitochondrial matrix"/>
    <property type="evidence" value="ECO:0007669"/>
    <property type="project" value="TreeGrafter"/>
</dbReference>
<evidence type="ECO:0000256" key="4">
    <source>
        <dbReference type="ARBA" id="ARBA00022692"/>
    </source>
</evidence>
<organism evidence="11 12">
    <name type="scientific">Coptis chinensis</name>
    <dbReference type="NCBI Taxonomy" id="261450"/>
    <lineage>
        <taxon>Eukaryota</taxon>
        <taxon>Viridiplantae</taxon>
        <taxon>Streptophyta</taxon>
        <taxon>Embryophyta</taxon>
        <taxon>Tracheophyta</taxon>
        <taxon>Spermatophyta</taxon>
        <taxon>Magnoliopsida</taxon>
        <taxon>Ranunculales</taxon>
        <taxon>Ranunculaceae</taxon>
        <taxon>Coptidoideae</taxon>
        <taxon>Coptis</taxon>
    </lineage>
</organism>
<dbReference type="GO" id="GO:0008320">
    <property type="term" value="F:protein transmembrane transporter activity"/>
    <property type="evidence" value="ECO:0007669"/>
    <property type="project" value="TreeGrafter"/>
</dbReference>
<keyword evidence="9" id="KW-0496">Mitochondrion</keyword>
<dbReference type="OrthoDB" id="2261329at2759"/>
<evidence type="ECO:0000313" key="11">
    <source>
        <dbReference type="EMBL" id="KAF9591378.1"/>
    </source>
</evidence>
<keyword evidence="5" id="KW-0999">Mitochondrion inner membrane</keyword>
<keyword evidence="8" id="KW-0811">Translocation</keyword>
<keyword evidence="7" id="KW-1133">Transmembrane helix</keyword>
<name>A0A835H4F1_9MAGN</name>
<evidence type="ECO:0000256" key="3">
    <source>
        <dbReference type="ARBA" id="ARBA00022448"/>
    </source>
</evidence>
<proteinExistence type="inferred from homology"/>
<evidence type="ECO:0000313" key="12">
    <source>
        <dbReference type="Proteomes" id="UP000631114"/>
    </source>
</evidence>
<dbReference type="EMBL" id="JADFTS010000008">
    <property type="protein sequence ID" value="KAF9591378.1"/>
    <property type="molecule type" value="Genomic_DNA"/>
</dbReference>
<evidence type="ECO:0000256" key="6">
    <source>
        <dbReference type="ARBA" id="ARBA00022927"/>
    </source>
</evidence>
<evidence type="ECO:0000256" key="8">
    <source>
        <dbReference type="ARBA" id="ARBA00023010"/>
    </source>
</evidence>
<dbReference type="AlphaFoldDB" id="A0A835H4F1"/>
<keyword evidence="4" id="KW-0812">Transmembrane</keyword>
<protein>
    <recommendedName>
        <fullName evidence="13">Mitochondrial import inner membrane translocase subunit TIM22</fullName>
    </recommendedName>
</protein>
<gene>
    <name evidence="11" type="ORF">IFM89_004063</name>
</gene>
<dbReference type="PANTHER" id="PTHR10485:SF0">
    <property type="entry name" value="AT05822P-RELATED"/>
    <property type="match status" value="1"/>
</dbReference>
<dbReference type="GO" id="GO:0005744">
    <property type="term" value="C:TIM23 mitochondrial import inner membrane translocase complex"/>
    <property type="evidence" value="ECO:0007669"/>
    <property type="project" value="TreeGrafter"/>
</dbReference>
<evidence type="ECO:0000256" key="9">
    <source>
        <dbReference type="ARBA" id="ARBA00023128"/>
    </source>
</evidence>
<keyword evidence="12" id="KW-1185">Reference proteome</keyword>
<keyword evidence="6" id="KW-0653">Protein transport</keyword>
<accession>A0A835H4F1</accession>
<dbReference type="PANTHER" id="PTHR10485">
    <property type="entry name" value="MITOCHONDRIAL IMPORT INNER MEMBRANE TRANSLOCASE SUBUNIT TIM-17"/>
    <property type="match status" value="1"/>
</dbReference>
<reference evidence="11 12" key="1">
    <citation type="submission" date="2020-10" db="EMBL/GenBank/DDBJ databases">
        <title>The Coptis chinensis genome and diversification of protoberbering-type alkaloids.</title>
        <authorList>
            <person name="Wang B."/>
            <person name="Shu S."/>
            <person name="Song C."/>
            <person name="Liu Y."/>
        </authorList>
    </citation>
    <scope>NUCLEOTIDE SEQUENCE [LARGE SCALE GENOMIC DNA]</scope>
    <source>
        <strain evidence="11">HL-2020</strain>
        <tissue evidence="11">Leaf</tissue>
    </source>
</reference>
<comment type="subcellular location">
    <subcellularLocation>
        <location evidence="1">Mitochondrion inner membrane</location>
        <topology evidence="1">Multi-pass membrane protein</topology>
    </subcellularLocation>
</comment>
<evidence type="ECO:0000256" key="1">
    <source>
        <dbReference type="ARBA" id="ARBA00004448"/>
    </source>
</evidence>
<evidence type="ECO:0000256" key="2">
    <source>
        <dbReference type="ARBA" id="ARBA00008444"/>
    </source>
</evidence>
<comment type="caution">
    <text evidence="11">The sequence shown here is derived from an EMBL/GenBank/DDBJ whole genome shotgun (WGS) entry which is preliminary data.</text>
</comment>
<dbReference type="Proteomes" id="UP000631114">
    <property type="component" value="Unassembled WGS sequence"/>
</dbReference>
<comment type="similarity">
    <text evidence="2">Belongs to the Tim17/Tim22/Tim23 family.</text>
</comment>
<evidence type="ECO:0000256" key="7">
    <source>
        <dbReference type="ARBA" id="ARBA00022989"/>
    </source>
</evidence>
<evidence type="ECO:0008006" key="13">
    <source>
        <dbReference type="Google" id="ProtNLM"/>
    </source>
</evidence>
<keyword evidence="3" id="KW-0813">Transport</keyword>
<dbReference type="Pfam" id="PF02466">
    <property type="entry name" value="Tim17"/>
    <property type="match status" value="1"/>
</dbReference>
<evidence type="ECO:0000256" key="5">
    <source>
        <dbReference type="ARBA" id="ARBA00022792"/>
    </source>
</evidence>